<dbReference type="InterPro" id="IPR012334">
    <property type="entry name" value="Pectin_lyas_fold"/>
</dbReference>
<dbReference type="InterPro" id="IPR024973">
    <property type="entry name" value="ESPR"/>
</dbReference>
<sequence>MNKIYKLKFDKRRNELVVVSEITAGMGKEKTTGQLADLTALSPFRKLLGTLTPLALLTGLIAGLLPAMVLANPDLPAGGQIVGGQGSISTSGNQMTIHQQTHNMATNWHSFDVGKNSTVQFVQPDSSSVALNRVTGAGGSQIMGTLKANGQVFILNPNGVLFGKDARVSVAGLVASTKNINTADFMKGQYTLSGEGQPGAQVVNQGSLTTAKGGYIVLAGGRVSNSGVIATPSGKTVLAAGKTVTLQLDNGGLTSVSVNGSVVNALVENRGLISATSGQVYLTAKGQDMLLNTVVNNSGTVEAKGLASRGGEIVLSGGDSGVVSQSGQLLADSQTGPGGKITLEGQNIHLAGGSLTSATGKTGGGEVYVGGGWQGKDSRIRNATRVVMDKTATADVSATDTGNGGTAVLWSDDYTNFRGTILAQGGSRSGNGGQVETSSHRILQASGAVDASARAGHGGAWLLDPADVTITDGSLAGAAGSGVSDVMADGTDVFTPTAGGAQILNTSIENQLNAGTSVTVRTRGADESGQKGNITLNADISKSAGGDAALTLAADGNITLNGKSITATTGKLDVTLLAAGSDSGRIQVVNSSVRSNGGNITLDQLDPSTTADDGSSVSNPNALTLQINGSTLDATAGSGSAGDILLHARNPNVNLCASAYIGTVRNGGTLTDLSGNTTLTGGNITLNAEQSGGNAKHLPWYLNHTTVNATGDILFSAQSTGGTNAANAEIRDTGNSLTAGGNITLSSELAGGSASGIWFNGSAPGAIQLTAGKNISLTGINPGSADGLNIKNTALSAGETLTLTGSATTGAGVRVTNSTLNAAQAVITGTSTSGSTGFALTGTTLGGGLADLANLTLSSAGSAASVVNILDSSAVNDANRDNLLAKRIENMTTVDMGGTAIFDDSTDTDKGWTHDYSLADLPNHGWLFSNTTLTSAGLVQLTGVGFSNATLNISGGGLNISQAGPLQLTNTTMNVNGDVLLHSDADLTLTGSRVNETSTGDATVSVTSGQNMSLSGTNITAGAGKLNITLLAGGSDSGRVQLSNRSTLTSNGGNIVIDQLNHTTTADDGSSISNPNALTVKVNNAVLNASAADATQTSGDILISAWQPNVNLAQSQYTNTVRNGGALTELSGNSALSGRDLVLHTTLEGGNAAGLPVFLNNATLTATRDITLSGTALPVTTSTTADDGTVSTKTTTPNVAAVELRGKGNVLTASGGNITIENQASGNNNGIYLNGNASGKAQLTALNGTITLNGGSGSGTGVLVSNSVLNASLAAITGRSDSGGGFSLMNSTLSGALADLANVTFSSAGSGAGVVNILDSGIVTDTSRDNLLAKRIENMTTVEMNGTAIFDDSAKTDKGWTHDYSSVDMPNGGWIFNNTSVMAGGDVNLKGAAFTNATVTVSNGSLMLDNGGAAPLTGSTLTVNDGAVSVHAGAGNIDLTNGNISAKGDISLKADAGSVIIAGTNATAKANITSAQGNISTEAYNPSTGRVTAVLLKNAQLSAEQGNININGTTQGTYSGVRFSNADLKANTGKGSINVYGESKGGQDTEDERGSVYFGGTDAFGAQKINITGRNNKNSYNSAGMVFDISSNVSFAGETSLNASAFGLGLVFWNAVDIYLSGGRASINGKTTGPGGSDSYYRTGAIATSGLSGNGRVRIHLNNIELNFNADSSSSTFGKVPAFGLNNPGSGNRVNGMTLLGDGDVHISGKSADGNAVDTRMFNNIDLNGPVSIEGQSKSGTGVVMAAQVNANLVNASITGISESGNGVVFDAKSGFADLGNNMINGTSNTGAGIQISGSNVTLSNGVLTGTVTSGSGAGVVLTGGNNYTLDGASVTGTSADGAGVAVNGTLTVNNGTAVEGHATGSGSGVLVSGNLATDSGDGISINGTAVSGDGIKVGGDTVLTNATLTGHTDSGAGINVAGNLTTDNTTQVEGHAASGTGVNLGAALTGASVLGGSDTGAGVQLADNAVVTDASLSGTSTSGDGVAVTGNVTLDDRTAAALNASSVNGTGLRLADNADVSILNITTVTQEKKDADGNPVLDADGKPVTETVTTQKPVTTPVTLTGTSEHGTGIATEGNVSISGIVLNGNTSADGGTGVSLGGNLTIADAISGVTAGATGNGTALVVDNANIHSDGYTDSGKDFVINASVSGGGTAIKTQGSNQLGDVVLNGTASNGGTAVELGGQVSGADITGTSDSGTAVRVSDGAKIDGGVVQGHSDSGTGLNVSGNATLSNTGLSGTTQTGAGASVTGNLTADGTSTVTGEAAQDGGTGVTLAGTVTGGKLEGTSTSGDAVHIADGSVLGDAVVTGNATTGTGLNVSGNATLSNTGLSGTSQTGAGAAVSGSVTADDHSVVSGEATADGGTGVSVSGAVTGGKVTGTSMTGDAVHMADGAQINNAEISGTSQDGTAIRTEGQVSVSGSHLRGDSVNGSDLVVSGTLSHDTDTTIDAETVTGQENIQEVKPVTPPPAEGGDEGGKPEHNTDGDSDSSAGGSPSVPSEPGHDQRPGHSQNPEQGYPALLRKQAEVSSLRQGAANAQVTQMNRASQDGFHAAGSPPVPVSGYQPAEQTVDISLCDGSDCQSASLDAGRPAQGRAKTSGR</sequence>
<keyword evidence="3" id="KW-0732">Signal</keyword>
<evidence type="ECO:0000256" key="2">
    <source>
        <dbReference type="ARBA" id="ARBA00022525"/>
    </source>
</evidence>
<feature type="transmembrane region" description="Helical" evidence="5">
    <location>
        <begin position="51"/>
        <end position="71"/>
    </location>
</feature>
<evidence type="ECO:0000313" key="7">
    <source>
        <dbReference type="EMBL" id="ECU8980554.1"/>
    </source>
</evidence>
<comment type="subcellular location">
    <subcellularLocation>
        <location evidence="1">Secreted</location>
    </subcellularLocation>
</comment>
<protein>
    <submittedName>
        <fullName evidence="7">Filamentous hemagglutinin N-terminal domain-containing protein</fullName>
    </submittedName>
</protein>
<dbReference type="NCBIfam" id="TIGR01901">
    <property type="entry name" value="adhes_NPXG"/>
    <property type="match status" value="1"/>
</dbReference>
<feature type="compositionally biased region" description="Low complexity" evidence="4">
    <location>
        <begin position="2489"/>
        <end position="2501"/>
    </location>
</feature>
<keyword evidence="2" id="KW-0964">Secreted</keyword>
<feature type="compositionally biased region" description="Polar residues" evidence="4">
    <location>
        <begin position="2527"/>
        <end position="2547"/>
    </location>
</feature>
<dbReference type="SMART" id="SM00710">
    <property type="entry name" value="PbH1"/>
    <property type="match status" value="18"/>
</dbReference>
<accession>A0A607IEB3</accession>
<evidence type="ECO:0000256" key="4">
    <source>
        <dbReference type="SAM" id="MobiDB-lite"/>
    </source>
</evidence>
<dbReference type="SUPFAM" id="SSF51126">
    <property type="entry name" value="Pectin lyase-like"/>
    <property type="match status" value="1"/>
</dbReference>
<dbReference type="GO" id="GO:0005576">
    <property type="term" value="C:extracellular region"/>
    <property type="evidence" value="ECO:0007669"/>
    <property type="project" value="UniProtKB-SubCell"/>
</dbReference>
<organism evidence="7">
    <name type="scientific">Salmonella enterica subsp. enterica serovar Sandiego</name>
    <dbReference type="NCBI Taxonomy" id="1151002"/>
    <lineage>
        <taxon>Bacteria</taxon>
        <taxon>Pseudomonadati</taxon>
        <taxon>Pseudomonadota</taxon>
        <taxon>Gammaproteobacteria</taxon>
        <taxon>Enterobacterales</taxon>
        <taxon>Enterobacteriaceae</taxon>
        <taxon>Salmonella</taxon>
    </lineage>
</organism>
<dbReference type="Gene3D" id="2.160.20.10">
    <property type="entry name" value="Single-stranded right-handed beta-helix, Pectin lyase-like"/>
    <property type="match status" value="1"/>
</dbReference>
<dbReference type="EMBL" id="AAKRJY010000057">
    <property type="protein sequence ID" value="ECU8980554.1"/>
    <property type="molecule type" value="Genomic_DNA"/>
</dbReference>
<dbReference type="PANTHER" id="PTHR12338:SF8">
    <property type="entry name" value="HEME_HEMOPEXIN-BINDING PROTEIN"/>
    <property type="match status" value="1"/>
</dbReference>
<keyword evidence="5" id="KW-1133">Transmembrane helix</keyword>
<dbReference type="InterPro" id="IPR050909">
    <property type="entry name" value="Bact_Autotransporter_VF"/>
</dbReference>
<feature type="compositionally biased region" description="Polar residues" evidence="4">
    <location>
        <begin position="2448"/>
        <end position="2460"/>
    </location>
</feature>
<feature type="compositionally biased region" description="Basic and acidic residues" evidence="4">
    <location>
        <begin position="2476"/>
        <end position="2485"/>
    </location>
</feature>
<proteinExistence type="predicted"/>
<dbReference type="InterPro" id="IPR006626">
    <property type="entry name" value="PbH1"/>
</dbReference>
<dbReference type="Pfam" id="PF05860">
    <property type="entry name" value="TPS"/>
    <property type="match status" value="1"/>
</dbReference>
<gene>
    <name evidence="7" type="ORF">CDA92_22125</name>
</gene>
<evidence type="ECO:0000256" key="1">
    <source>
        <dbReference type="ARBA" id="ARBA00004613"/>
    </source>
</evidence>
<evidence type="ECO:0000259" key="6">
    <source>
        <dbReference type="SMART" id="SM00912"/>
    </source>
</evidence>
<keyword evidence="5" id="KW-0472">Membrane</keyword>
<comment type="caution">
    <text evidence="7">The sequence shown here is derived from an EMBL/GenBank/DDBJ whole genome shotgun (WGS) entry which is preliminary data.</text>
</comment>
<evidence type="ECO:0000256" key="5">
    <source>
        <dbReference type="SAM" id="Phobius"/>
    </source>
</evidence>
<feature type="region of interest" description="Disordered" evidence="4">
    <location>
        <begin position="2416"/>
        <end position="2601"/>
    </location>
</feature>
<dbReference type="PANTHER" id="PTHR12338">
    <property type="entry name" value="AUTOTRANSPORTER"/>
    <property type="match status" value="1"/>
</dbReference>
<keyword evidence="5" id="KW-0812">Transmembrane</keyword>
<dbReference type="InterPro" id="IPR008638">
    <property type="entry name" value="FhaB/CdiA-like_TPS"/>
</dbReference>
<name>A0A607IEB3_SALET</name>
<dbReference type="InterPro" id="IPR011050">
    <property type="entry name" value="Pectin_lyase_fold/virulence"/>
</dbReference>
<dbReference type="Pfam" id="PF13018">
    <property type="entry name" value="ESPR"/>
    <property type="match status" value="1"/>
</dbReference>
<reference evidence="7" key="1">
    <citation type="submission" date="2018-07" db="EMBL/GenBank/DDBJ databases">
        <authorList>
            <consortium name="PulseNet: The National Subtyping Network for Foodborne Disease Surveillance"/>
            <person name="Tarr C.L."/>
            <person name="Trees E."/>
            <person name="Katz L.S."/>
            <person name="Carleton-Romer H.A."/>
            <person name="Stroika S."/>
            <person name="Kucerova Z."/>
            <person name="Roache K.F."/>
            <person name="Sabol A.L."/>
            <person name="Besser J."/>
            <person name="Gerner-Smidt P."/>
        </authorList>
    </citation>
    <scope>NUCLEOTIDE SEQUENCE</scope>
    <source>
        <strain evidence="7">PNUSAS014556</strain>
    </source>
</reference>
<evidence type="ECO:0000256" key="3">
    <source>
        <dbReference type="ARBA" id="ARBA00022729"/>
    </source>
</evidence>
<dbReference type="SMART" id="SM00912">
    <property type="entry name" value="Haemagg_act"/>
    <property type="match status" value="1"/>
</dbReference>
<feature type="domain" description="Filamentous haemagglutinin FhaB/tRNA nuclease CdiA-like TPS" evidence="6">
    <location>
        <begin position="72"/>
        <end position="184"/>
    </location>
</feature>